<reference evidence="3" key="1">
    <citation type="submission" date="2016-10" db="EMBL/GenBank/DDBJ databases">
        <authorList>
            <person name="Varghese N."/>
            <person name="Submissions S."/>
        </authorList>
    </citation>
    <scope>NUCLEOTIDE SEQUENCE [LARGE SCALE GENOMIC DNA]</scope>
    <source>
        <strain evidence="3">CGMCC 1.3704</strain>
    </source>
</reference>
<accession>A0A1I3XB66</accession>
<evidence type="ECO:0000313" key="2">
    <source>
        <dbReference type="EMBL" id="SFK16803.1"/>
    </source>
</evidence>
<dbReference type="RefSeq" id="WP_075037249.1">
    <property type="nucleotide sequence ID" value="NZ_FOSB01000008.1"/>
</dbReference>
<dbReference type="GO" id="GO:0005975">
    <property type="term" value="P:carbohydrate metabolic process"/>
    <property type="evidence" value="ECO:0007669"/>
    <property type="project" value="InterPro"/>
</dbReference>
<dbReference type="SUPFAM" id="SSF74650">
    <property type="entry name" value="Galactose mutarotase-like"/>
    <property type="match status" value="1"/>
</dbReference>
<keyword evidence="3" id="KW-1185">Reference proteome</keyword>
<proteinExistence type="predicted"/>
<dbReference type="GO" id="GO:0016853">
    <property type="term" value="F:isomerase activity"/>
    <property type="evidence" value="ECO:0007669"/>
    <property type="project" value="InterPro"/>
</dbReference>
<feature type="compositionally biased region" description="Basic and acidic residues" evidence="1">
    <location>
        <begin position="174"/>
        <end position="194"/>
    </location>
</feature>
<feature type="region of interest" description="Disordered" evidence="1">
    <location>
        <begin position="174"/>
        <end position="209"/>
    </location>
</feature>
<sequence>MVDVCTYQKSKFKGLDAIVLENERVRAVILPEYGGKMVSFFDKEVEYEWLYQTQDSKLQVPPYGANFSDYNSSGFDELFSCLHLESRTNGEEALHGEVWMLPWEYKATYEGVALQVHSPEFPYSLSKNICLHSEGITIKYEAMNKSDEAFPFIWSPHALLKDDADTEIKVPGDMEKGMQQKEGETTNTDSDRPSLRAGATVNPSQRKPVESATVEKFRFTEPLEEGWCSLVQPNVNRKLTYRFPQKNVPYLSVKRTRGEHIALAPSTGVYDSDSAEKSDQVSFIPAQGVYTWTFNMEVKDHK</sequence>
<dbReference type="InterPro" id="IPR008183">
    <property type="entry name" value="Aldose_1/G6P_1-epimerase"/>
</dbReference>
<dbReference type="InterPro" id="IPR011013">
    <property type="entry name" value="Gal_mutarotase_sf_dom"/>
</dbReference>
<organism evidence="2 3">
    <name type="scientific">Halobacillus dabanensis</name>
    <dbReference type="NCBI Taxonomy" id="240302"/>
    <lineage>
        <taxon>Bacteria</taxon>
        <taxon>Bacillati</taxon>
        <taxon>Bacillota</taxon>
        <taxon>Bacilli</taxon>
        <taxon>Bacillales</taxon>
        <taxon>Bacillaceae</taxon>
        <taxon>Halobacillus</taxon>
    </lineage>
</organism>
<gene>
    <name evidence="2" type="ORF">SAMN04487936_108104</name>
</gene>
<protein>
    <submittedName>
        <fullName evidence="2">Aldose 1-epimerase</fullName>
    </submittedName>
</protein>
<dbReference type="OrthoDB" id="113447at2"/>
<evidence type="ECO:0000256" key="1">
    <source>
        <dbReference type="SAM" id="MobiDB-lite"/>
    </source>
</evidence>
<dbReference type="EMBL" id="FOSB01000008">
    <property type="protein sequence ID" value="SFK16803.1"/>
    <property type="molecule type" value="Genomic_DNA"/>
</dbReference>
<dbReference type="InterPro" id="IPR014718">
    <property type="entry name" value="GH-type_carb-bd"/>
</dbReference>
<dbReference type="AlphaFoldDB" id="A0A1I3XB66"/>
<dbReference type="GO" id="GO:0030246">
    <property type="term" value="F:carbohydrate binding"/>
    <property type="evidence" value="ECO:0007669"/>
    <property type="project" value="InterPro"/>
</dbReference>
<dbReference type="Proteomes" id="UP000183557">
    <property type="component" value="Unassembled WGS sequence"/>
</dbReference>
<dbReference type="Pfam" id="PF01263">
    <property type="entry name" value="Aldose_epim"/>
    <property type="match status" value="1"/>
</dbReference>
<dbReference type="Gene3D" id="2.70.98.10">
    <property type="match status" value="1"/>
</dbReference>
<evidence type="ECO:0000313" key="3">
    <source>
        <dbReference type="Proteomes" id="UP000183557"/>
    </source>
</evidence>
<name>A0A1I3XB66_HALDA</name>